<protein>
    <submittedName>
        <fullName evidence="1">Leucine Rich Repeat family protein</fullName>
    </submittedName>
</protein>
<dbReference type="PANTHER" id="PTHR13318">
    <property type="entry name" value="PARTNER OF PAIRED, ISOFORM B-RELATED"/>
    <property type="match status" value="1"/>
</dbReference>
<organism evidence="1 2">
    <name type="scientific">Paratrimastix pyriformis</name>
    <dbReference type="NCBI Taxonomy" id="342808"/>
    <lineage>
        <taxon>Eukaryota</taxon>
        <taxon>Metamonada</taxon>
        <taxon>Preaxostyla</taxon>
        <taxon>Paratrimastigidae</taxon>
        <taxon>Paratrimastix</taxon>
    </lineage>
</organism>
<reference evidence="1" key="1">
    <citation type="journal article" date="2022" name="bioRxiv">
        <title>Genomics of Preaxostyla Flagellates Illuminates Evolutionary Transitions and the Path Towards Mitochondrial Loss.</title>
        <authorList>
            <person name="Novak L.V.F."/>
            <person name="Treitli S.C."/>
            <person name="Pyrih J."/>
            <person name="Halakuc P."/>
            <person name="Pipaliya S.V."/>
            <person name="Vacek V."/>
            <person name="Brzon O."/>
            <person name="Soukal P."/>
            <person name="Eme L."/>
            <person name="Dacks J.B."/>
            <person name="Karnkowska A."/>
            <person name="Elias M."/>
            <person name="Hampl V."/>
        </authorList>
    </citation>
    <scope>NUCLEOTIDE SEQUENCE</scope>
    <source>
        <strain evidence="1">RCP-MX</strain>
    </source>
</reference>
<sequence>MEVEAPSVTITNTIFSIQGEFFNKLFLDCYLPHAAEHCIVSAVCKEWRQKLSQRTHLDFSPRTGESRPPHQISDDCLDEITKHLPALRSINLTKCVLISSRGLAALANNSSSTLRSLQLFQCHQLGDDAASHIARLIRLEFLGITRTRFSAPAVATMIEPMPDLANLQLHGVETTDGLLDRVVASCPTLKTINLTYARGLTSPGTIGLVTRLPQLQDVDLSYCDPSTAVFEALARCPNLTRLAAHAASHLTDACVMPLVAGCPHLETLELVGAPLTEPALIQLVGGLRALRWADLRLVEAVSDGVIARLVAANPALEHVALRGCHQLTDAALRSLAGLSQLAHLDTAMCLNLTDEGMLGLLRARRGSLRELIVPLCAKLTGAVLEEAANMPHMTNIEWVANQAVPPEALERMSREHPGLRLRI</sequence>
<name>A0ABQ8US86_9EUKA</name>
<evidence type="ECO:0000313" key="2">
    <source>
        <dbReference type="Proteomes" id="UP001141327"/>
    </source>
</evidence>
<dbReference type="InterPro" id="IPR001611">
    <property type="entry name" value="Leu-rich_rpt"/>
</dbReference>
<dbReference type="PANTHER" id="PTHR13318:SF105">
    <property type="entry name" value="F-BOX_LRR-REPEAT PROTEIN 3"/>
    <property type="match status" value="1"/>
</dbReference>
<dbReference type="SMART" id="SM00367">
    <property type="entry name" value="LRR_CC"/>
    <property type="match status" value="7"/>
</dbReference>
<dbReference type="Proteomes" id="UP001141327">
    <property type="component" value="Unassembled WGS sequence"/>
</dbReference>
<evidence type="ECO:0000313" key="1">
    <source>
        <dbReference type="EMBL" id="KAJ4461994.1"/>
    </source>
</evidence>
<proteinExistence type="predicted"/>
<gene>
    <name evidence="1" type="ORF">PAPYR_1701</name>
</gene>
<keyword evidence="2" id="KW-1185">Reference proteome</keyword>
<comment type="caution">
    <text evidence="1">The sequence shown here is derived from an EMBL/GenBank/DDBJ whole genome shotgun (WGS) entry which is preliminary data.</text>
</comment>
<dbReference type="Gene3D" id="3.80.10.10">
    <property type="entry name" value="Ribonuclease Inhibitor"/>
    <property type="match status" value="2"/>
</dbReference>
<dbReference type="InterPro" id="IPR032675">
    <property type="entry name" value="LRR_dom_sf"/>
</dbReference>
<dbReference type="SUPFAM" id="SSF52047">
    <property type="entry name" value="RNI-like"/>
    <property type="match status" value="2"/>
</dbReference>
<dbReference type="Pfam" id="PF13516">
    <property type="entry name" value="LRR_6"/>
    <property type="match status" value="1"/>
</dbReference>
<dbReference type="InterPro" id="IPR006553">
    <property type="entry name" value="Leu-rich_rpt_Cys-con_subtyp"/>
</dbReference>
<dbReference type="EMBL" id="JAPMOS010000005">
    <property type="protein sequence ID" value="KAJ4461994.1"/>
    <property type="molecule type" value="Genomic_DNA"/>
</dbReference>
<accession>A0ABQ8US86</accession>